<dbReference type="AlphaFoldDB" id="A0ABD1MLK2"/>
<dbReference type="InterPro" id="IPR005162">
    <property type="entry name" value="Retrotrans_gag_dom"/>
</dbReference>
<sequence length="319" mass="37343">MANNRRNSELTKAVQTIREMAAALLQQGNNHGTTETQGLIEFRRNKPTQFNGEYGPEKAELWIREIEKIFYAMNCTDRQKVTYSVFMLVGEAEYWWDSTKRLLEGQRVMITWDIFRTKFLEKYFPSDVRREKEIEFMQLKQGNMTVGQYAAKFEELGKYSTFFYHCDERMKCIKFEDGLRPELRKAVGVLEISDFSTLTHKCRFLEGFEKDQDNNRPKYFGPQYNKKKIHNNEKPYNRPQWRPQNSHKFAGGTSKPVNNPIKCFKCGQGHFAKVVTSKDQFASSVGNLVTFFLNVDNQGCNLPLQCLSHNRQLLGEYIP</sequence>
<evidence type="ECO:0000259" key="1">
    <source>
        <dbReference type="Pfam" id="PF03732"/>
    </source>
</evidence>
<dbReference type="PANTHER" id="PTHR34482">
    <property type="entry name" value="DNA DAMAGE-INDUCIBLE PROTEIN 1-LIKE"/>
    <property type="match status" value="1"/>
</dbReference>
<feature type="domain" description="Retrotransposon gag" evidence="1">
    <location>
        <begin position="85"/>
        <end position="180"/>
    </location>
</feature>
<gene>
    <name evidence="2" type="ORF">Fmac_011129</name>
</gene>
<reference evidence="2 3" key="1">
    <citation type="submission" date="2024-08" db="EMBL/GenBank/DDBJ databases">
        <title>Insights into the chromosomal genome structure of Flemingia macrophylla.</title>
        <authorList>
            <person name="Ding Y."/>
            <person name="Zhao Y."/>
            <person name="Bi W."/>
            <person name="Wu M."/>
            <person name="Zhao G."/>
            <person name="Gong Y."/>
            <person name="Li W."/>
            <person name="Zhang P."/>
        </authorList>
    </citation>
    <scope>NUCLEOTIDE SEQUENCE [LARGE SCALE GENOMIC DNA]</scope>
    <source>
        <strain evidence="2">DYQJB</strain>
        <tissue evidence="2">Leaf</tissue>
    </source>
</reference>
<dbReference type="EMBL" id="JBGMDY010000004">
    <property type="protein sequence ID" value="KAL2336683.1"/>
    <property type="molecule type" value="Genomic_DNA"/>
</dbReference>
<dbReference type="PANTHER" id="PTHR34482:SF36">
    <property type="entry name" value="RETROTRANSPOSON GAG DOMAIN-CONTAINING PROTEIN"/>
    <property type="match status" value="1"/>
</dbReference>
<evidence type="ECO:0000313" key="3">
    <source>
        <dbReference type="Proteomes" id="UP001603857"/>
    </source>
</evidence>
<comment type="caution">
    <text evidence="2">The sequence shown here is derived from an EMBL/GenBank/DDBJ whole genome shotgun (WGS) entry which is preliminary data.</text>
</comment>
<protein>
    <recommendedName>
        <fullName evidence="1">Retrotransposon gag domain-containing protein</fullName>
    </recommendedName>
</protein>
<evidence type="ECO:0000313" key="2">
    <source>
        <dbReference type="EMBL" id="KAL2336683.1"/>
    </source>
</evidence>
<accession>A0ABD1MLK2</accession>
<name>A0ABD1MLK2_9FABA</name>
<organism evidence="2 3">
    <name type="scientific">Flemingia macrophylla</name>
    <dbReference type="NCBI Taxonomy" id="520843"/>
    <lineage>
        <taxon>Eukaryota</taxon>
        <taxon>Viridiplantae</taxon>
        <taxon>Streptophyta</taxon>
        <taxon>Embryophyta</taxon>
        <taxon>Tracheophyta</taxon>
        <taxon>Spermatophyta</taxon>
        <taxon>Magnoliopsida</taxon>
        <taxon>eudicotyledons</taxon>
        <taxon>Gunneridae</taxon>
        <taxon>Pentapetalae</taxon>
        <taxon>rosids</taxon>
        <taxon>fabids</taxon>
        <taxon>Fabales</taxon>
        <taxon>Fabaceae</taxon>
        <taxon>Papilionoideae</taxon>
        <taxon>50 kb inversion clade</taxon>
        <taxon>NPAAA clade</taxon>
        <taxon>indigoferoid/millettioid clade</taxon>
        <taxon>Phaseoleae</taxon>
        <taxon>Flemingia</taxon>
    </lineage>
</organism>
<keyword evidence="3" id="KW-1185">Reference proteome</keyword>
<dbReference type="Proteomes" id="UP001603857">
    <property type="component" value="Unassembled WGS sequence"/>
</dbReference>
<proteinExistence type="predicted"/>
<dbReference type="Pfam" id="PF03732">
    <property type="entry name" value="Retrotrans_gag"/>
    <property type="match status" value="1"/>
</dbReference>